<dbReference type="SMART" id="SM00091">
    <property type="entry name" value="PAS"/>
    <property type="match status" value="1"/>
</dbReference>
<evidence type="ECO:0000313" key="11">
    <source>
        <dbReference type="Proteomes" id="UP000217343"/>
    </source>
</evidence>
<organism evidence="10 11">
    <name type="scientific">Corallococcus macrosporus DSM 14697</name>
    <dbReference type="NCBI Taxonomy" id="1189310"/>
    <lineage>
        <taxon>Bacteria</taxon>
        <taxon>Pseudomonadati</taxon>
        <taxon>Myxococcota</taxon>
        <taxon>Myxococcia</taxon>
        <taxon>Myxococcales</taxon>
        <taxon>Cystobacterineae</taxon>
        <taxon>Myxococcaceae</taxon>
        <taxon>Corallococcus</taxon>
    </lineage>
</organism>
<dbReference type="InterPro" id="IPR005467">
    <property type="entry name" value="His_kinase_dom"/>
</dbReference>
<dbReference type="SMART" id="SM00387">
    <property type="entry name" value="HATPase_c"/>
    <property type="match status" value="1"/>
</dbReference>
<dbReference type="Pfam" id="PF01590">
    <property type="entry name" value="GAF"/>
    <property type="match status" value="1"/>
</dbReference>
<dbReference type="PROSITE" id="PS50112">
    <property type="entry name" value="PAS"/>
    <property type="match status" value="1"/>
</dbReference>
<dbReference type="Gene3D" id="3.30.565.10">
    <property type="entry name" value="Histidine kinase-like ATPase, C-terminal domain"/>
    <property type="match status" value="1"/>
</dbReference>
<dbReference type="AlphaFoldDB" id="A0A250K159"/>
<dbReference type="Gene3D" id="3.30.450.40">
    <property type="match status" value="1"/>
</dbReference>
<evidence type="ECO:0000256" key="2">
    <source>
        <dbReference type="ARBA" id="ARBA00012438"/>
    </source>
</evidence>
<dbReference type="Gene3D" id="3.30.450.20">
    <property type="entry name" value="PAS domain"/>
    <property type="match status" value="1"/>
</dbReference>
<dbReference type="InterPro" id="IPR036890">
    <property type="entry name" value="HATPase_C_sf"/>
</dbReference>
<dbReference type="PANTHER" id="PTHR43711:SF1">
    <property type="entry name" value="HISTIDINE KINASE 1"/>
    <property type="match status" value="1"/>
</dbReference>
<name>A0A250K159_9BACT</name>
<dbReference type="InterPro" id="IPR004358">
    <property type="entry name" value="Sig_transdc_His_kin-like_C"/>
</dbReference>
<dbReference type="SUPFAM" id="SSF55785">
    <property type="entry name" value="PYP-like sensor domain (PAS domain)"/>
    <property type="match status" value="1"/>
</dbReference>
<sequence length="572" mass="63175">MLIGRDIALARSHTDRLDAHSTGQDPGGAGHDGSDASGLDTALLDQMPEAVVVCSLDAVCVHVNPMMERHLGRPRQDALGRVLWELNSEWTERAFQERFHQVARTGEASELECHSAAQDRWFVMRLFRVHARVVLTSREITAEKKQEATLRALYDEMRRAQRHAAFLAQASEVLASSLEHDLILQRMAHLAVPILADACSVDLPTPDGQVRRAAVAFSKPELAAPAHDFQTRFPIRLEDPGGIGKVLRTGITEFTPDFAATLAASRGGDPVYRQAVEALGISAFIIVPLISRGRVLGALTLLNSESRRRYTEADVRLAEDLARRAATSLDNGRLYTEAQEAVRARDSFLSVASHELNTPLTSLTLNIQALRRDMEPRAGGAASPEALSAKVVAVQRQVSRLSSLVRELLDVSRITAGRLRLEREDLDLAALTREVVPRFSEDLARAGCELRLDARGPATGHWDRLRLEQVLQNLLSNAIKYGRGRPIEVRVEADDARAWLTVKDQGVGIPPEGHARLFQRFERLASERHYGGLGLGLWIVKQIVDAMEGRIRVESEPGQGSTFTVELPRQRA</sequence>
<dbReference type="SMART" id="SM00388">
    <property type="entry name" value="HisKA"/>
    <property type="match status" value="1"/>
</dbReference>
<evidence type="ECO:0000256" key="4">
    <source>
        <dbReference type="ARBA" id="ARBA00022679"/>
    </source>
</evidence>
<dbReference type="GO" id="GO:0000155">
    <property type="term" value="F:phosphorelay sensor kinase activity"/>
    <property type="evidence" value="ECO:0007669"/>
    <property type="project" value="InterPro"/>
</dbReference>
<keyword evidence="11" id="KW-1185">Reference proteome</keyword>
<dbReference type="InterPro" id="IPR003594">
    <property type="entry name" value="HATPase_dom"/>
</dbReference>
<dbReference type="EMBL" id="CP022203">
    <property type="protein sequence ID" value="ATB49630.1"/>
    <property type="molecule type" value="Genomic_DNA"/>
</dbReference>
<proteinExistence type="predicted"/>
<feature type="domain" description="PAS" evidence="9">
    <location>
        <begin position="43"/>
        <end position="106"/>
    </location>
</feature>
<dbReference type="Pfam" id="PF08448">
    <property type="entry name" value="PAS_4"/>
    <property type="match status" value="1"/>
</dbReference>
<keyword evidence="4" id="KW-0808">Transferase</keyword>
<dbReference type="InterPro" id="IPR050736">
    <property type="entry name" value="Sensor_HK_Regulatory"/>
</dbReference>
<reference evidence="10 11" key="1">
    <citation type="submission" date="2017-06" db="EMBL/GenBank/DDBJ databases">
        <title>Sequencing and comparative analysis of myxobacterial genomes.</title>
        <authorList>
            <person name="Rupp O."/>
            <person name="Goesmann A."/>
            <person name="Sogaard-Andersen L."/>
        </authorList>
    </citation>
    <scope>NUCLEOTIDE SEQUENCE [LARGE SCALE GENOMIC DNA]</scope>
    <source>
        <strain evidence="10 11">DSM 14697</strain>
    </source>
</reference>
<dbReference type="Gene3D" id="1.10.287.130">
    <property type="match status" value="1"/>
</dbReference>
<dbReference type="InterPro" id="IPR003661">
    <property type="entry name" value="HisK_dim/P_dom"/>
</dbReference>
<keyword evidence="6" id="KW-0902">Two-component regulatory system</keyword>
<keyword evidence="5 10" id="KW-0418">Kinase</keyword>
<dbReference type="InterPro" id="IPR035965">
    <property type="entry name" value="PAS-like_dom_sf"/>
</dbReference>
<dbReference type="InterPro" id="IPR029016">
    <property type="entry name" value="GAF-like_dom_sf"/>
</dbReference>
<keyword evidence="3" id="KW-0597">Phosphoprotein</keyword>
<dbReference type="SUPFAM" id="SSF47384">
    <property type="entry name" value="Homodimeric domain of signal transducing histidine kinase"/>
    <property type="match status" value="1"/>
</dbReference>
<dbReference type="Pfam" id="PF00512">
    <property type="entry name" value="HisKA"/>
    <property type="match status" value="1"/>
</dbReference>
<dbReference type="InterPro" id="IPR003018">
    <property type="entry name" value="GAF"/>
</dbReference>
<dbReference type="InterPro" id="IPR013656">
    <property type="entry name" value="PAS_4"/>
</dbReference>
<feature type="domain" description="Histidine kinase" evidence="8">
    <location>
        <begin position="351"/>
        <end position="571"/>
    </location>
</feature>
<dbReference type="Pfam" id="PF02518">
    <property type="entry name" value="HATPase_c"/>
    <property type="match status" value="1"/>
</dbReference>
<dbReference type="CDD" id="cd00075">
    <property type="entry name" value="HATPase"/>
    <property type="match status" value="1"/>
</dbReference>
<dbReference type="Proteomes" id="UP000217343">
    <property type="component" value="Chromosome"/>
</dbReference>
<evidence type="ECO:0000256" key="3">
    <source>
        <dbReference type="ARBA" id="ARBA00022553"/>
    </source>
</evidence>
<dbReference type="CDD" id="cd00082">
    <property type="entry name" value="HisKA"/>
    <property type="match status" value="1"/>
</dbReference>
<dbReference type="SUPFAM" id="SSF55874">
    <property type="entry name" value="ATPase domain of HSP90 chaperone/DNA topoisomerase II/histidine kinase"/>
    <property type="match status" value="1"/>
</dbReference>
<dbReference type="InterPro" id="IPR000014">
    <property type="entry name" value="PAS"/>
</dbReference>
<evidence type="ECO:0000313" key="10">
    <source>
        <dbReference type="EMBL" id="ATB49630.1"/>
    </source>
</evidence>
<evidence type="ECO:0000259" key="9">
    <source>
        <dbReference type="PROSITE" id="PS50112"/>
    </source>
</evidence>
<dbReference type="PROSITE" id="PS50109">
    <property type="entry name" value="HIS_KIN"/>
    <property type="match status" value="1"/>
</dbReference>
<dbReference type="CDD" id="cd00130">
    <property type="entry name" value="PAS"/>
    <property type="match status" value="1"/>
</dbReference>
<evidence type="ECO:0000256" key="6">
    <source>
        <dbReference type="ARBA" id="ARBA00023012"/>
    </source>
</evidence>
<dbReference type="PRINTS" id="PR00344">
    <property type="entry name" value="BCTRLSENSOR"/>
</dbReference>
<dbReference type="InterPro" id="IPR036097">
    <property type="entry name" value="HisK_dim/P_sf"/>
</dbReference>
<dbReference type="FunFam" id="3.30.565.10:FF:000006">
    <property type="entry name" value="Sensor histidine kinase WalK"/>
    <property type="match status" value="1"/>
</dbReference>
<accession>A0A250K159</accession>
<dbReference type="EC" id="2.7.13.3" evidence="2"/>
<feature type="region of interest" description="Disordered" evidence="7">
    <location>
        <begin position="14"/>
        <end position="39"/>
    </location>
</feature>
<dbReference type="KEGG" id="mmas:MYMAC_005284"/>
<protein>
    <recommendedName>
        <fullName evidence="2">histidine kinase</fullName>
        <ecNumber evidence="2">2.7.13.3</ecNumber>
    </recommendedName>
</protein>
<comment type="catalytic activity">
    <reaction evidence="1">
        <text>ATP + protein L-histidine = ADP + protein N-phospho-L-histidine.</text>
        <dbReference type="EC" id="2.7.13.3"/>
    </reaction>
</comment>
<gene>
    <name evidence="10" type="ORF">MYMAC_005284</name>
</gene>
<evidence type="ECO:0000259" key="8">
    <source>
        <dbReference type="PROSITE" id="PS50109"/>
    </source>
</evidence>
<dbReference type="SMART" id="SM00065">
    <property type="entry name" value="GAF"/>
    <property type="match status" value="1"/>
</dbReference>
<evidence type="ECO:0000256" key="1">
    <source>
        <dbReference type="ARBA" id="ARBA00000085"/>
    </source>
</evidence>
<dbReference type="PANTHER" id="PTHR43711">
    <property type="entry name" value="TWO-COMPONENT HISTIDINE KINASE"/>
    <property type="match status" value="1"/>
</dbReference>
<dbReference type="SUPFAM" id="SSF55781">
    <property type="entry name" value="GAF domain-like"/>
    <property type="match status" value="1"/>
</dbReference>
<evidence type="ECO:0000256" key="7">
    <source>
        <dbReference type="SAM" id="MobiDB-lite"/>
    </source>
</evidence>
<evidence type="ECO:0000256" key="5">
    <source>
        <dbReference type="ARBA" id="ARBA00022777"/>
    </source>
</evidence>